<dbReference type="InterPro" id="IPR009241">
    <property type="entry name" value="HigB-like"/>
</dbReference>
<keyword evidence="1" id="KW-0175">Coiled coil</keyword>
<evidence type="ECO:0008006" key="4">
    <source>
        <dbReference type="Google" id="ProtNLM"/>
    </source>
</evidence>
<sequence length="118" mass="14075">MHFEILYYEAFNGKQYVREFLNELEKINYNLYKVTIGLIDNLENSEYHCFPTSKPLGSGLFELKPSFGTNTCRINWCKGGKQKVYLLNEFIKKNKKRQQKEIEKARKLMKELKTKELI</sequence>
<protein>
    <recommendedName>
        <fullName evidence="4">Type II toxin-antitoxin system RelE/ParE family toxin</fullName>
    </recommendedName>
</protein>
<dbReference type="Pfam" id="PF05973">
    <property type="entry name" value="Gp49"/>
    <property type="match status" value="1"/>
</dbReference>
<dbReference type="EMBL" id="PEYO01000016">
    <property type="protein sequence ID" value="PIU03513.1"/>
    <property type="molecule type" value="Genomic_DNA"/>
</dbReference>
<feature type="coiled-coil region" evidence="1">
    <location>
        <begin position="88"/>
        <end position="115"/>
    </location>
</feature>
<gene>
    <name evidence="2" type="ORF">COT44_02700</name>
</gene>
<reference evidence="3" key="1">
    <citation type="submission" date="2017-09" db="EMBL/GenBank/DDBJ databases">
        <title>Depth-based differentiation of microbial function through sediment-hosted aquifers and enrichment of novel symbionts in the deep terrestrial subsurface.</title>
        <authorList>
            <person name="Probst A.J."/>
            <person name="Ladd B."/>
            <person name="Jarett J.K."/>
            <person name="Geller-Mcgrath D.E."/>
            <person name="Sieber C.M.K."/>
            <person name="Emerson J.B."/>
            <person name="Anantharaman K."/>
            <person name="Thomas B.C."/>
            <person name="Malmstrom R."/>
            <person name="Stieglmeier M."/>
            <person name="Klingl A."/>
            <person name="Woyke T."/>
            <person name="Ryan C.M."/>
            <person name="Banfield J.F."/>
        </authorList>
    </citation>
    <scope>NUCLEOTIDE SEQUENCE [LARGE SCALE GENOMIC DNA]</scope>
</reference>
<name>A0A2M6XCW0_9BACT</name>
<organism evidence="2 3">
    <name type="scientific">Candidatus Shapirobacteria bacterium CG08_land_8_20_14_0_20_39_18</name>
    <dbReference type="NCBI Taxonomy" id="1974883"/>
    <lineage>
        <taxon>Bacteria</taxon>
        <taxon>Candidatus Shapironibacteriota</taxon>
    </lineage>
</organism>
<comment type="caution">
    <text evidence="2">The sequence shown here is derived from an EMBL/GenBank/DDBJ whole genome shotgun (WGS) entry which is preliminary data.</text>
</comment>
<evidence type="ECO:0000313" key="3">
    <source>
        <dbReference type="Proteomes" id="UP000228996"/>
    </source>
</evidence>
<dbReference type="AlphaFoldDB" id="A0A2M6XCW0"/>
<accession>A0A2M6XCW0</accession>
<dbReference type="Proteomes" id="UP000228996">
    <property type="component" value="Unassembled WGS sequence"/>
</dbReference>
<evidence type="ECO:0000256" key="1">
    <source>
        <dbReference type="SAM" id="Coils"/>
    </source>
</evidence>
<evidence type="ECO:0000313" key="2">
    <source>
        <dbReference type="EMBL" id="PIU03513.1"/>
    </source>
</evidence>
<proteinExistence type="predicted"/>